<accession>A0ABW9LU77</accession>
<keyword evidence="10" id="KW-1185">Reference proteome</keyword>
<evidence type="ECO:0000256" key="8">
    <source>
        <dbReference type="SAM" id="MobiDB-lite"/>
    </source>
</evidence>
<evidence type="ECO:0000256" key="3">
    <source>
        <dbReference type="ARBA" id="ARBA00022679"/>
    </source>
</evidence>
<dbReference type="Pfam" id="PF00145">
    <property type="entry name" value="DNA_methylase"/>
    <property type="match status" value="1"/>
</dbReference>
<feature type="region of interest" description="Disordered" evidence="8">
    <location>
        <begin position="1"/>
        <end position="20"/>
    </location>
</feature>
<evidence type="ECO:0000256" key="7">
    <source>
        <dbReference type="RuleBase" id="RU000416"/>
    </source>
</evidence>
<dbReference type="PANTHER" id="PTHR10629">
    <property type="entry name" value="CYTOSINE-SPECIFIC METHYLTRANSFERASE"/>
    <property type="match status" value="1"/>
</dbReference>
<organism evidence="9 10">
    <name type="scientific">Mycolicibacterium septicum</name>
    <dbReference type="NCBI Taxonomy" id="98668"/>
    <lineage>
        <taxon>Bacteria</taxon>
        <taxon>Bacillati</taxon>
        <taxon>Actinomycetota</taxon>
        <taxon>Actinomycetes</taxon>
        <taxon>Mycobacteriales</taxon>
        <taxon>Mycobacteriaceae</taxon>
        <taxon>Mycolicibacterium</taxon>
    </lineage>
</organism>
<dbReference type="GO" id="GO:0032259">
    <property type="term" value="P:methylation"/>
    <property type="evidence" value="ECO:0007669"/>
    <property type="project" value="UniProtKB-KW"/>
</dbReference>
<evidence type="ECO:0000256" key="1">
    <source>
        <dbReference type="ARBA" id="ARBA00011975"/>
    </source>
</evidence>
<evidence type="ECO:0000313" key="10">
    <source>
        <dbReference type="Proteomes" id="UP001635817"/>
    </source>
</evidence>
<dbReference type="PANTHER" id="PTHR10629:SF52">
    <property type="entry name" value="DNA (CYTOSINE-5)-METHYLTRANSFERASE 1"/>
    <property type="match status" value="1"/>
</dbReference>
<dbReference type="InterPro" id="IPR029063">
    <property type="entry name" value="SAM-dependent_MTases_sf"/>
</dbReference>
<reference evidence="9 10" key="1">
    <citation type="submission" date="2024-12" db="EMBL/GenBank/DDBJ databases">
        <title>The coexistence of Mycolicibacterium septicum and Mycolicibacterium nivoides in clinical samples.</title>
        <authorList>
            <person name="Wang C."/>
            <person name="Feng Y."/>
            <person name="Zong Z."/>
        </authorList>
    </citation>
    <scope>NUCLEOTIDE SEQUENCE [LARGE SCALE GENOMIC DNA]</scope>
    <source>
        <strain evidence="9 10">120310</strain>
    </source>
</reference>
<dbReference type="RefSeq" id="WP_409550093.1">
    <property type="nucleotide sequence ID" value="NZ_JBKBDE010000004.1"/>
</dbReference>
<dbReference type="InterPro" id="IPR050390">
    <property type="entry name" value="C5-Methyltransferase"/>
</dbReference>
<protein>
    <recommendedName>
        <fullName evidence="1">DNA (cytosine-5-)-methyltransferase</fullName>
        <ecNumber evidence="1">2.1.1.37</ecNumber>
    </recommendedName>
</protein>
<keyword evidence="2 6" id="KW-0489">Methyltransferase</keyword>
<dbReference type="SUPFAM" id="SSF53335">
    <property type="entry name" value="S-adenosyl-L-methionine-dependent methyltransferases"/>
    <property type="match status" value="1"/>
</dbReference>
<comment type="caution">
    <text evidence="9">The sequence shown here is derived from an EMBL/GenBank/DDBJ whole genome shotgun (WGS) entry which is preliminary data.</text>
</comment>
<keyword evidence="4 6" id="KW-0949">S-adenosyl-L-methionine</keyword>
<dbReference type="PRINTS" id="PR00105">
    <property type="entry name" value="C5METTRFRASE"/>
</dbReference>
<evidence type="ECO:0000313" key="9">
    <source>
        <dbReference type="EMBL" id="MFN6551420.1"/>
    </source>
</evidence>
<proteinExistence type="inferred from homology"/>
<name>A0ABW9LU77_9MYCO</name>
<dbReference type="Proteomes" id="UP001635817">
    <property type="component" value="Unassembled WGS sequence"/>
</dbReference>
<evidence type="ECO:0000256" key="5">
    <source>
        <dbReference type="ARBA" id="ARBA00022747"/>
    </source>
</evidence>
<dbReference type="EMBL" id="JBKBDE010000004">
    <property type="protein sequence ID" value="MFN6551420.1"/>
    <property type="molecule type" value="Genomic_DNA"/>
</dbReference>
<dbReference type="EC" id="2.1.1.37" evidence="1"/>
<dbReference type="InterPro" id="IPR001525">
    <property type="entry name" value="C5_MeTfrase"/>
</dbReference>
<dbReference type="PROSITE" id="PS00095">
    <property type="entry name" value="C5_MTASE_2"/>
    <property type="match status" value="1"/>
</dbReference>
<dbReference type="Gene3D" id="3.90.120.10">
    <property type="entry name" value="DNA Methylase, subunit A, domain 2"/>
    <property type="match status" value="1"/>
</dbReference>
<dbReference type="Gene3D" id="3.40.50.150">
    <property type="entry name" value="Vaccinia Virus protein VP39"/>
    <property type="match status" value="1"/>
</dbReference>
<dbReference type="NCBIfam" id="TIGR00675">
    <property type="entry name" value="dcm"/>
    <property type="match status" value="1"/>
</dbReference>
<dbReference type="PROSITE" id="PS51679">
    <property type="entry name" value="SAM_MT_C5"/>
    <property type="match status" value="1"/>
</dbReference>
<evidence type="ECO:0000256" key="4">
    <source>
        <dbReference type="ARBA" id="ARBA00022691"/>
    </source>
</evidence>
<gene>
    <name evidence="9" type="ORF">ACK4CP_13520</name>
</gene>
<dbReference type="GO" id="GO:0003886">
    <property type="term" value="F:DNA (cytosine-5-)-methyltransferase activity"/>
    <property type="evidence" value="ECO:0007669"/>
    <property type="project" value="UniProtKB-EC"/>
</dbReference>
<evidence type="ECO:0000256" key="6">
    <source>
        <dbReference type="PROSITE-ProRule" id="PRU01016"/>
    </source>
</evidence>
<sequence>MAKPDIKPVTDGGPAGARGQLADEIVPSRIRSTNPHHQPRDLTAGQRAQFRRIAINARQAKVDAKRGITKPIHDINVPKLNPWELMPQLEANGLTTLSLFSGGGGLDLGFDRAGFNHAASFEILEDAAQTLRNARPDWHVNGGVEGDVTKAKWAAWKGEVAVVHGGPPCQPFSIAGRQAGASDSRDMWPEFIRCIKSVRPQAFVAENVPALASKKFESYVRTQILDPLSPRYHIQMLQLRAEDYGVPQIRRRVIFVGFARKKDAASFQRPTATHRWGAHSDGRAERCLGVREALGLSDIGFDELSPTIRSTLTGPRHTTSILNSVAAQRVFEKIEVWPNGVAPTREAARAYVAKNGHFRLSVPDVAVLQGFPEDWPLFGATYMKLGQLGNAVPPPLAYSLASSVAAALA</sequence>
<keyword evidence="5" id="KW-0680">Restriction system</keyword>
<dbReference type="InterPro" id="IPR031303">
    <property type="entry name" value="C5_meth_CS"/>
</dbReference>
<comment type="similarity">
    <text evidence="6 7">Belongs to the class I-like SAM-binding methyltransferase superfamily. C5-methyltransferase family.</text>
</comment>
<feature type="active site" evidence="6">
    <location>
        <position position="169"/>
    </location>
</feature>
<keyword evidence="3 6" id="KW-0808">Transferase</keyword>
<evidence type="ECO:0000256" key="2">
    <source>
        <dbReference type="ARBA" id="ARBA00022603"/>
    </source>
</evidence>